<name>A0A420FQE7_9SPHI</name>
<gene>
    <name evidence="1" type="ORF">BCY89_09385</name>
</gene>
<evidence type="ECO:0000313" key="1">
    <source>
        <dbReference type="EMBL" id="RKF35138.1"/>
    </source>
</evidence>
<keyword evidence="2" id="KW-1185">Reference proteome</keyword>
<reference evidence="1 2" key="1">
    <citation type="submission" date="2016-07" db="EMBL/GenBank/DDBJ databases">
        <title>Genome analysis of Sphingobacterium siyangense T12B17.</title>
        <authorList>
            <person name="Xu D."/>
            <person name="Su Y."/>
            <person name="Zheng S."/>
        </authorList>
    </citation>
    <scope>NUCLEOTIDE SEQUENCE [LARGE SCALE GENOMIC DNA]</scope>
    <source>
        <strain evidence="1 2">T12B17</strain>
    </source>
</reference>
<dbReference type="EMBL" id="MCAQ01000023">
    <property type="protein sequence ID" value="RKF35138.1"/>
    <property type="molecule type" value="Genomic_DNA"/>
</dbReference>
<dbReference type="AlphaFoldDB" id="A0A420FQE7"/>
<protein>
    <submittedName>
        <fullName evidence="1">Uncharacterized protein</fullName>
    </submittedName>
</protein>
<dbReference type="Proteomes" id="UP000286402">
    <property type="component" value="Unassembled WGS sequence"/>
</dbReference>
<evidence type="ECO:0000313" key="2">
    <source>
        <dbReference type="Proteomes" id="UP000286402"/>
    </source>
</evidence>
<dbReference type="RefSeq" id="WP_120334872.1">
    <property type="nucleotide sequence ID" value="NZ_JBARTG010000173.1"/>
</dbReference>
<proteinExistence type="predicted"/>
<comment type="caution">
    <text evidence="1">The sequence shown here is derived from an EMBL/GenBank/DDBJ whole genome shotgun (WGS) entry which is preliminary data.</text>
</comment>
<accession>A0A420FQE7</accession>
<sequence length="500" mass="58539">MADAISDLLLLLNKDDIRGFKTFLKQKNKRNDVKNIKLLEIIETDDINKLKKLYDPIKNRDAYHALRKRLHDSLLFFLSNKVFERDNSEAHEALRLFVVGRFLLESQFIKIGFKCLQRAEDKALVLEQFSLLNEILQIRLQYAHLDLNVNLELLIDRFTENQQKLQQEAKFQIAYALLRSALQDIHLKAKIIDINKLILSVLSKYSISLDDLLSFKSLYQLLYIANEYAAIHQNYTLVRSFLKTADNFLMKYDEQSAHQLFYYLHILYYLANFNLRNGFFNESIGYLERLNEVLSQGNTVFRVQFQLRCHLLMALNFHYLGDGVKGLSVLRAGIKQASPKSSEVDLADLQLCLVMFLTQFEDKTALIELRQLIRTDAWYEKKMGMLWTIRKSLLEILIHIQFDHIDLATLKLKSFVGRYKKYLLNVKENRVIDFAKLVEKYLLNPAVIQGKSFRAAVQTMAEDKENKDLFIMGFIAWLKALIVSQSPYQVLLNLIKENSW</sequence>
<organism evidence="1 2">
    <name type="scientific">Sphingobacterium siyangense</name>
    <dbReference type="NCBI Taxonomy" id="459529"/>
    <lineage>
        <taxon>Bacteria</taxon>
        <taxon>Pseudomonadati</taxon>
        <taxon>Bacteroidota</taxon>
        <taxon>Sphingobacteriia</taxon>
        <taxon>Sphingobacteriales</taxon>
        <taxon>Sphingobacteriaceae</taxon>
        <taxon>Sphingobacterium</taxon>
    </lineage>
</organism>